<feature type="signal peptide" evidence="2">
    <location>
        <begin position="1"/>
        <end position="18"/>
    </location>
</feature>
<feature type="region of interest" description="Disordered" evidence="1">
    <location>
        <begin position="22"/>
        <end position="53"/>
    </location>
</feature>
<keyword evidence="4" id="KW-1185">Reference proteome</keyword>
<sequence length="170" mass="18011">MRRIAGPALFALSVAAVACGSSPNSAPKTAENSPATIETAPAAAPGATENTGTLSRAKVKRTIANGLGVFLQNVAVDDWPVMKDGKFYGFRLKAINPQWGVDLKPGDVVTRVNGMPIEHPEEADAALRALDKAPSLRVDFERDGKARILELPIVDDDKGIPKGAQEKRAQ</sequence>
<accession>A0A0K1Q6A1</accession>
<evidence type="ECO:0000256" key="1">
    <source>
        <dbReference type="SAM" id="MobiDB-lite"/>
    </source>
</evidence>
<evidence type="ECO:0000313" key="3">
    <source>
        <dbReference type="EMBL" id="AKV00940.1"/>
    </source>
</evidence>
<dbReference type="RefSeq" id="WP_146652133.1">
    <property type="nucleotide sequence ID" value="NZ_CP012333.1"/>
</dbReference>
<evidence type="ECO:0000256" key="2">
    <source>
        <dbReference type="SAM" id="SignalP"/>
    </source>
</evidence>
<dbReference type="Proteomes" id="UP000064967">
    <property type="component" value="Chromosome"/>
</dbReference>
<proteinExistence type="predicted"/>
<dbReference type="PROSITE" id="PS51257">
    <property type="entry name" value="PROKAR_LIPOPROTEIN"/>
    <property type="match status" value="1"/>
</dbReference>
<feature type="compositionally biased region" description="Polar residues" evidence="1">
    <location>
        <begin position="22"/>
        <end position="33"/>
    </location>
</feature>
<gene>
    <name evidence="3" type="ORF">AKJ09_07603</name>
</gene>
<protein>
    <recommendedName>
        <fullName evidence="5">PDZ domain-containing protein</fullName>
    </recommendedName>
</protein>
<dbReference type="KEGG" id="llu:AKJ09_07603"/>
<feature type="compositionally biased region" description="Low complexity" evidence="1">
    <location>
        <begin position="34"/>
        <end position="53"/>
    </location>
</feature>
<dbReference type="AlphaFoldDB" id="A0A0K1Q6A1"/>
<feature type="chain" id="PRO_5005467164" description="PDZ domain-containing protein" evidence="2">
    <location>
        <begin position="19"/>
        <end position="170"/>
    </location>
</feature>
<keyword evidence="2" id="KW-0732">Signal</keyword>
<dbReference type="EMBL" id="CP012333">
    <property type="protein sequence ID" value="AKV00940.1"/>
    <property type="molecule type" value="Genomic_DNA"/>
</dbReference>
<name>A0A0K1Q6A1_9BACT</name>
<dbReference type="SUPFAM" id="SSF50156">
    <property type="entry name" value="PDZ domain-like"/>
    <property type="match status" value="1"/>
</dbReference>
<reference evidence="3 4" key="1">
    <citation type="submission" date="2015-08" db="EMBL/GenBank/DDBJ databases">
        <authorList>
            <person name="Babu N.S."/>
            <person name="Beckwith C.J."/>
            <person name="Beseler K.G."/>
            <person name="Brison A."/>
            <person name="Carone J.V."/>
            <person name="Caskin T.P."/>
            <person name="Diamond M."/>
            <person name="Durham M.E."/>
            <person name="Foxe J.M."/>
            <person name="Go M."/>
            <person name="Henderson B.A."/>
            <person name="Jones I.B."/>
            <person name="McGettigan J.A."/>
            <person name="Micheletti S.J."/>
            <person name="Nasrallah M.E."/>
            <person name="Ortiz D."/>
            <person name="Piller C.R."/>
            <person name="Privatt S.R."/>
            <person name="Schneider S.L."/>
            <person name="Sharp S."/>
            <person name="Smith T.C."/>
            <person name="Stanton J.D."/>
            <person name="Ullery H.E."/>
            <person name="Wilson R.J."/>
            <person name="Serrano M.G."/>
            <person name="Buck G."/>
            <person name="Lee V."/>
            <person name="Wang Y."/>
            <person name="Carvalho R."/>
            <person name="Voegtly L."/>
            <person name="Shi R."/>
            <person name="Duckworth R."/>
            <person name="Johnson A."/>
            <person name="Loviza R."/>
            <person name="Walstead R."/>
            <person name="Shah Z."/>
            <person name="Kiflezghi M."/>
            <person name="Wade K."/>
            <person name="Ball S.L."/>
            <person name="Bradley K.W."/>
            <person name="Asai D.J."/>
            <person name="Bowman C.A."/>
            <person name="Russell D.A."/>
            <person name="Pope W.H."/>
            <person name="Jacobs-Sera D."/>
            <person name="Hendrix R.W."/>
            <person name="Hatfull G.F."/>
        </authorList>
    </citation>
    <scope>NUCLEOTIDE SEQUENCE [LARGE SCALE GENOMIC DNA]</scope>
    <source>
        <strain evidence="3 4">DSM 27648</strain>
    </source>
</reference>
<evidence type="ECO:0000313" key="4">
    <source>
        <dbReference type="Proteomes" id="UP000064967"/>
    </source>
</evidence>
<dbReference type="Gene3D" id="2.30.42.10">
    <property type="match status" value="1"/>
</dbReference>
<dbReference type="OrthoDB" id="5516058at2"/>
<organism evidence="3 4">
    <name type="scientific">Labilithrix luteola</name>
    <dbReference type="NCBI Taxonomy" id="1391654"/>
    <lineage>
        <taxon>Bacteria</taxon>
        <taxon>Pseudomonadati</taxon>
        <taxon>Myxococcota</taxon>
        <taxon>Polyangia</taxon>
        <taxon>Polyangiales</taxon>
        <taxon>Labilitrichaceae</taxon>
        <taxon>Labilithrix</taxon>
    </lineage>
</organism>
<dbReference type="InterPro" id="IPR036034">
    <property type="entry name" value="PDZ_sf"/>
</dbReference>
<evidence type="ECO:0008006" key="5">
    <source>
        <dbReference type="Google" id="ProtNLM"/>
    </source>
</evidence>
<dbReference type="STRING" id="1391654.AKJ09_07603"/>